<keyword evidence="2 3" id="KW-0808">Transferase</keyword>
<dbReference type="Gene3D" id="3.40.50.2000">
    <property type="entry name" value="Glycogen Phosphorylase B"/>
    <property type="match status" value="1"/>
</dbReference>
<evidence type="ECO:0000256" key="1">
    <source>
        <dbReference type="ARBA" id="ARBA00022676"/>
    </source>
</evidence>
<dbReference type="CDD" id="cd03789">
    <property type="entry name" value="GT9_LPS_heptosyltransferase"/>
    <property type="match status" value="1"/>
</dbReference>
<dbReference type="AlphaFoldDB" id="A0A2W4QYB5"/>
<feature type="non-terminal residue" evidence="3">
    <location>
        <position position="1"/>
    </location>
</feature>
<dbReference type="PANTHER" id="PTHR30160">
    <property type="entry name" value="TETRAACYLDISACCHARIDE 4'-KINASE-RELATED"/>
    <property type="match status" value="1"/>
</dbReference>
<dbReference type="InterPro" id="IPR051199">
    <property type="entry name" value="LPS_LOS_Heptosyltrfase"/>
</dbReference>
<reference evidence="3 4" key="1">
    <citation type="journal article" date="2018" name="Aquat. Microb. Ecol.">
        <title>Gammaproteobacterial methanotrophs dominate.</title>
        <authorList>
            <person name="Rissanen A.J."/>
            <person name="Saarenheimo J."/>
            <person name="Tiirola M."/>
            <person name="Peura S."/>
            <person name="Aalto S.L."/>
            <person name="Karvinen A."/>
            <person name="Nykanen H."/>
        </authorList>
    </citation>
    <scope>NUCLEOTIDE SEQUENCE [LARGE SCALE GENOMIC DNA]</scope>
    <source>
        <strain evidence="3">AMbin10</strain>
    </source>
</reference>
<name>A0A2W4QYB5_9GAMM</name>
<protein>
    <submittedName>
        <fullName evidence="3">Lipopolysaccharide heptosyltransferase</fullName>
    </submittedName>
</protein>
<evidence type="ECO:0000256" key="2">
    <source>
        <dbReference type="ARBA" id="ARBA00022679"/>
    </source>
</evidence>
<organism evidence="3 4">
    <name type="scientific">Candidatus Methylumidiphilus alinenensis</name>
    <dbReference type="NCBI Taxonomy" id="2202197"/>
    <lineage>
        <taxon>Bacteria</taxon>
        <taxon>Pseudomonadati</taxon>
        <taxon>Pseudomonadota</taxon>
        <taxon>Gammaproteobacteria</taxon>
        <taxon>Methylococcales</taxon>
        <taxon>Candidatus Methylumidiphilus</taxon>
    </lineage>
</organism>
<keyword evidence="1" id="KW-0328">Glycosyltransferase</keyword>
<comment type="caution">
    <text evidence="3">The sequence shown here is derived from an EMBL/GenBank/DDBJ whole genome shotgun (WGS) entry which is preliminary data.</text>
</comment>
<proteinExistence type="predicted"/>
<dbReference type="Proteomes" id="UP000249396">
    <property type="component" value="Unassembled WGS sequence"/>
</dbReference>
<dbReference type="SUPFAM" id="SSF53756">
    <property type="entry name" value="UDP-Glycosyltransferase/glycogen phosphorylase"/>
    <property type="match status" value="1"/>
</dbReference>
<dbReference type="InterPro" id="IPR002201">
    <property type="entry name" value="Glyco_trans_9"/>
</dbReference>
<dbReference type="GO" id="GO:0005829">
    <property type="term" value="C:cytosol"/>
    <property type="evidence" value="ECO:0007669"/>
    <property type="project" value="TreeGrafter"/>
</dbReference>
<evidence type="ECO:0000313" key="4">
    <source>
        <dbReference type="Proteomes" id="UP000249396"/>
    </source>
</evidence>
<dbReference type="GO" id="GO:0009244">
    <property type="term" value="P:lipopolysaccharide core region biosynthetic process"/>
    <property type="evidence" value="ECO:0007669"/>
    <property type="project" value="TreeGrafter"/>
</dbReference>
<sequence>PQKHWFDDRWVELSTRLASDLGLQVVMLGGPADSQSAQSIALKTTNLVNLVGRTGLDQCASIIQSAELLIGVDTGLTHLGIAMKTPTLALFGPTRPYLDIGRAKAKILYDRIDCSPCHRHPTCDGEFTCMKLHTVEKVLSAAAELLGKNQTDSVFKTESV</sequence>
<gene>
    <name evidence="3" type="ORF">DM484_19805</name>
</gene>
<dbReference type="Pfam" id="PF01075">
    <property type="entry name" value="Glyco_transf_9"/>
    <property type="match status" value="1"/>
</dbReference>
<accession>A0A2W4QYB5</accession>
<evidence type="ECO:0000313" key="3">
    <source>
        <dbReference type="EMBL" id="PZN75049.1"/>
    </source>
</evidence>
<dbReference type="GO" id="GO:0008713">
    <property type="term" value="F:ADP-heptose-lipopolysaccharide heptosyltransferase activity"/>
    <property type="evidence" value="ECO:0007669"/>
    <property type="project" value="TreeGrafter"/>
</dbReference>
<dbReference type="EMBL" id="QJPH01000404">
    <property type="protein sequence ID" value="PZN75049.1"/>
    <property type="molecule type" value="Genomic_DNA"/>
</dbReference>